<evidence type="ECO:0000256" key="1">
    <source>
        <dbReference type="SAM" id="SignalP"/>
    </source>
</evidence>
<sequence>MLKTIIACGAVVTLVLCAGQAQAKGCMKGAVVGGVAGHVAGKHGVAGAGVGCAIGHHEAKKKQRAASQAAAAQAASSTSK</sequence>
<protein>
    <recommendedName>
        <fullName evidence="4">Glycine zipper 2TM domain-containing protein</fullName>
    </recommendedName>
</protein>
<proteinExistence type="predicted"/>
<dbReference type="RefSeq" id="WP_115536300.1">
    <property type="nucleotide sequence ID" value="NZ_QRGA01000015.1"/>
</dbReference>
<evidence type="ECO:0000313" key="2">
    <source>
        <dbReference type="EMBL" id="RDU96374.1"/>
    </source>
</evidence>
<reference evidence="2 3" key="1">
    <citation type="submission" date="2018-08" db="EMBL/GenBank/DDBJ databases">
        <title>Paraburkholderia sp. DHOM06 isolated from forest soil.</title>
        <authorList>
            <person name="Gao Z.-H."/>
            <person name="Qiu L.-H."/>
        </authorList>
    </citation>
    <scope>NUCLEOTIDE SEQUENCE [LARGE SCALE GENOMIC DNA]</scope>
    <source>
        <strain evidence="2 3">DHOM06</strain>
    </source>
</reference>
<keyword evidence="3" id="KW-1185">Reference proteome</keyword>
<dbReference type="Proteomes" id="UP000256838">
    <property type="component" value="Unassembled WGS sequence"/>
</dbReference>
<dbReference type="EMBL" id="QRGA01000015">
    <property type="protein sequence ID" value="RDU96374.1"/>
    <property type="molecule type" value="Genomic_DNA"/>
</dbReference>
<accession>A0A3D8JUV3</accession>
<gene>
    <name evidence="2" type="ORF">DWV00_24525</name>
</gene>
<organism evidence="2 3">
    <name type="scientific">Trinickia dinghuensis</name>
    <dbReference type="NCBI Taxonomy" id="2291023"/>
    <lineage>
        <taxon>Bacteria</taxon>
        <taxon>Pseudomonadati</taxon>
        <taxon>Pseudomonadota</taxon>
        <taxon>Betaproteobacteria</taxon>
        <taxon>Burkholderiales</taxon>
        <taxon>Burkholderiaceae</taxon>
        <taxon>Trinickia</taxon>
    </lineage>
</organism>
<keyword evidence="1" id="KW-0732">Signal</keyword>
<evidence type="ECO:0008006" key="4">
    <source>
        <dbReference type="Google" id="ProtNLM"/>
    </source>
</evidence>
<feature type="signal peptide" evidence="1">
    <location>
        <begin position="1"/>
        <end position="23"/>
    </location>
</feature>
<feature type="chain" id="PRO_5017669140" description="Glycine zipper 2TM domain-containing protein" evidence="1">
    <location>
        <begin position="24"/>
        <end position="80"/>
    </location>
</feature>
<comment type="caution">
    <text evidence="2">The sequence shown here is derived from an EMBL/GenBank/DDBJ whole genome shotgun (WGS) entry which is preliminary data.</text>
</comment>
<name>A0A3D8JUV3_9BURK</name>
<dbReference type="AlphaFoldDB" id="A0A3D8JUV3"/>
<evidence type="ECO:0000313" key="3">
    <source>
        <dbReference type="Proteomes" id="UP000256838"/>
    </source>
</evidence>